<gene>
    <name evidence="4" type="ORF">KIW84_013438</name>
</gene>
<dbReference type="SMART" id="SM00360">
    <property type="entry name" value="RRM"/>
    <property type="match status" value="1"/>
</dbReference>
<dbReference type="GO" id="GO:0003723">
    <property type="term" value="F:RNA binding"/>
    <property type="evidence" value="ECO:0007669"/>
    <property type="project" value="UniProtKB-UniRule"/>
</dbReference>
<evidence type="ECO:0000259" key="3">
    <source>
        <dbReference type="PROSITE" id="PS50102"/>
    </source>
</evidence>
<dbReference type="GO" id="GO:0016554">
    <property type="term" value="P:cytidine to uridine editing"/>
    <property type="evidence" value="ECO:0007669"/>
    <property type="project" value="TreeGrafter"/>
</dbReference>
<dbReference type="GO" id="GO:0009507">
    <property type="term" value="C:chloroplast"/>
    <property type="evidence" value="ECO:0007669"/>
    <property type="project" value="TreeGrafter"/>
</dbReference>
<dbReference type="InterPro" id="IPR012677">
    <property type="entry name" value="Nucleotide-bd_a/b_plait_sf"/>
</dbReference>
<proteinExistence type="predicted"/>
<protein>
    <recommendedName>
        <fullName evidence="3">RRM domain-containing protein</fullName>
    </recommendedName>
</protein>
<dbReference type="Gene3D" id="3.30.70.330">
    <property type="match status" value="1"/>
</dbReference>
<dbReference type="PANTHER" id="PTHR48029">
    <property type="entry name" value="NUCLEOLAR PROTEIN 8"/>
    <property type="match status" value="1"/>
</dbReference>
<evidence type="ECO:0000256" key="1">
    <source>
        <dbReference type="ARBA" id="ARBA00022884"/>
    </source>
</evidence>
<keyword evidence="1 2" id="KW-0694">RNA-binding</keyword>
<organism evidence="4 5">
    <name type="scientific">Pisum sativum</name>
    <name type="common">Garden pea</name>
    <name type="synonym">Lathyrus oleraceus</name>
    <dbReference type="NCBI Taxonomy" id="3888"/>
    <lineage>
        <taxon>Eukaryota</taxon>
        <taxon>Viridiplantae</taxon>
        <taxon>Streptophyta</taxon>
        <taxon>Embryophyta</taxon>
        <taxon>Tracheophyta</taxon>
        <taxon>Spermatophyta</taxon>
        <taxon>Magnoliopsida</taxon>
        <taxon>eudicotyledons</taxon>
        <taxon>Gunneridae</taxon>
        <taxon>Pentapetalae</taxon>
        <taxon>rosids</taxon>
        <taxon>fabids</taxon>
        <taxon>Fabales</taxon>
        <taxon>Fabaceae</taxon>
        <taxon>Papilionoideae</taxon>
        <taxon>50 kb inversion clade</taxon>
        <taxon>NPAAA clade</taxon>
        <taxon>Hologalegina</taxon>
        <taxon>IRL clade</taxon>
        <taxon>Fabeae</taxon>
        <taxon>Lathyrus</taxon>
    </lineage>
</organism>
<dbReference type="InterPro" id="IPR000504">
    <property type="entry name" value="RRM_dom"/>
</dbReference>
<evidence type="ECO:0000313" key="4">
    <source>
        <dbReference type="EMBL" id="KAI5445183.1"/>
    </source>
</evidence>
<comment type="caution">
    <text evidence="4">The sequence shown here is derived from an EMBL/GenBank/DDBJ whole genome shotgun (WGS) entry which is preliminary data.</text>
</comment>
<dbReference type="EMBL" id="JAMSHJ010000001">
    <property type="protein sequence ID" value="KAI5445183.1"/>
    <property type="molecule type" value="Genomic_DNA"/>
</dbReference>
<name>A0A9D5BK45_PEA</name>
<reference evidence="4 5" key="1">
    <citation type="journal article" date="2022" name="Nat. Genet.">
        <title>Improved pea reference genome and pan-genome highlight genomic features and evolutionary characteristics.</title>
        <authorList>
            <person name="Yang T."/>
            <person name="Liu R."/>
            <person name="Luo Y."/>
            <person name="Hu S."/>
            <person name="Wang D."/>
            <person name="Wang C."/>
            <person name="Pandey M.K."/>
            <person name="Ge S."/>
            <person name="Xu Q."/>
            <person name="Li N."/>
            <person name="Li G."/>
            <person name="Huang Y."/>
            <person name="Saxena R.K."/>
            <person name="Ji Y."/>
            <person name="Li M."/>
            <person name="Yan X."/>
            <person name="He Y."/>
            <person name="Liu Y."/>
            <person name="Wang X."/>
            <person name="Xiang C."/>
            <person name="Varshney R.K."/>
            <person name="Ding H."/>
            <person name="Gao S."/>
            <person name="Zong X."/>
        </authorList>
    </citation>
    <scope>NUCLEOTIDE SEQUENCE [LARGE SCALE GENOMIC DNA]</scope>
    <source>
        <strain evidence="4 5">cv. Zhongwan 6</strain>
    </source>
</reference>
<dbReference type="Proteomes" id="UP001058974">
    <property type="component" value="Chromosome 1"/>
</dbReference>
<sequence length="194" mass="21484">LGIAKEMVTPTAMTNILVGVPSLSLPSFHLPNSNIFTLNSKIKTLNHKLHLNFSQTNHTTTLFPSSLSSSKSLRNRTSCYVLSCLPPASESSSSNTTPSSTSTRLYVSGLSFRTTEESLRNAFKNFGQLVEVNLVMDKVANRPRGFAFLRYENAEGSNKAIEGMHGKFLDGRVIFVEVAKPRSKQRQRLNQNTM</sequence>
<evidence type="ECO:0000313" key="5">
    <source>
        <dbReference type="Proteomes" id="UP001058974"/>
    </source>
</evidence>
<dbReference type="PROSITE" id="PS50102">
    <property type="entry name" value="RRM"/>
    <property type="match status" value="1"/>
</dbReference>
<dbReference type="Gramene" id="Psat01G0343800-T1">
    <property type="protein sequence ID" value="KAI5445183.1"/>
    <property type="gene ID" value="KIW84_013438"/>
</dbReference>
<evidence type="ECO:0000256" key="2">
    <source>
        <dbReference type="PROSITE-ProRule" id="PRU00176"/>
    </source>
</evidence>
<dbReference type="InterPro" id="IPR035979">
    <property type="entry name" value="RBD_domain_sf"/>
</dbReference>
<feature type="domain" description="RRM" evidence="3">
    <location>
        <begin position="103"/>
        <end position="181"/>
    </location>
</feature>
<dbReference type="AlphaFoldDB" id="A0A9D5BK45"/>
<keyword evidence="5" id="KW-1185">Reference proteome</keyword>
<dbReference type="SUPFAM" id="SSF54928">
    <property type="entry name" value="RNA-binding domain, RBD"/>
    <property type="match status" value="1"/>
</dbReference>
<dbReference type="Pfam" id="PF00076">
    <property type="entry name" value="RRM_1"/>
    <property type="match status" value="1"/>
</dbReference>
<dbReference type="PANTHER" id="PTHR48029:SF1">
    <property type="entry name" value="NUCLEOLAR PROTEIN 8"/>
    <property type="match status" value="1"/>
</dbReference>
<dbReference type="GO" id="GO:1900871">
    <property type="term" value="P:chloroplast mRNA modification"/>
    <property type="evidence" value="ECO:0007669"/>
    <property type="project" value="TreeGrafter"/>
</dbReference>
<feature type="non-terminal residue" evidence="4">
    <location>
        <position position="194"/>
    </location>
</feature>
<accession>A0A9D5BK45</accession>